<evidence type="ECO:0000256" key="1">
    <source>
        <dbReference type="ARBA" id="ARBA00022679"/>
    </source>
</evidence>
<dbReference type="Proteomes" id="UP000612282">
    <property type="component" value="Unassembled WGS sequence"/>
</dbReference>
<keyword evidence="4" id="KW-1185">Reference proteome</keyword>
<accession>A0ABQ3X9T4</accession>
<dbReference type="PANTHER" id="PTHR12526">
    <property type="entry name" value="GLYCOSYLTRANSFERASE"/>
    <property type="match status" value="1"/>
</dbReference>
<dbReference type="InterPro" id="IPR001296">
    <property type="entry name" value="Glyco_trans_1"/>
</dbReference>
<gene>
    <name evidence="3" type="ORF">Aco03nite_036540</name>
</gene>
<evidence type="ECO:0000259" key="2">
    <source>
        <dbReference type="Pfam" id="PF00534"/>
    </source>
</evidence>
<reference evidence="3 4" key="1">
    <citation type="submission" date="2021-01" db="EMBL/GenBank/DDBJ databases">
        <title>Whole genome shotgun sequence of Actinoplanes couchii NBRC 106145.</title>
        <authorList>
            <person name="Komaki H."/>
            <person name="Tamura T."/>
        </authorList>
    </citation>
    <scope>NUCLEOTIDE SEQUENCE [LARGE SCALE GENOMIC DNA]</scope>
    <source>
        <strain evidence="3 4">NBRC 106145</strain>
    </source>
</reference>
<dbReference type="PANTHER" id="PTHR12526:SF630">
    <property type="entry name" value="GLYCOSYLTRANSFERASE"/>
    <property type="match status" value="1"/>
</dbReference>
<protein>
    <recommendedName>
        <fullName evidence="2">Glycosyl transferase family 1 domain-containing protein</fullName>
    </recommendedName>
</protein>
<comment type="caution">
    <text evidence="3">The sequence shown here is derived from an EMBL/GenBank/DDBJ whole genome shotgun (WGS) entry which is preliminary data.</text>
</comment>
<dbReference type="Pfam" id="PF00534">
    <property type="entry name" value="Glycos_transf_1"/>
    <property type="match status" value="1"/>
</dbReference>
<proteinExistence type="predicted"/>
<feature type="domain" description="Glycosyl transferase family 1" evidence="2">
    <location>
        <begin position="200"/>
        <end position="357"/>
    </location>
</feature>
<dbReference type="SUPFAM" id="SSF53756">
    <property type="entry name" value="UDP-Glycosyltransferase/glycogen phosphorylase"/>
    <property type="match status" value="1"/>
</dbReference>
<sequence>MAEHRDIFIVCNTVNELGGLNQWAHDVARLFTARGHRVRLIGVEPAVNVRDFGTDLPYETMTLHAEQLPRRGKVSGLAALGRGIQERKRQQIFEGGVRKLSGILSTGGTGSVVIAAQVWAGEWVAAADTTGMQVIGMSHESYEACRASSRFARVKTFYTGMDMHLSLTDADADAWARAGMSNVGAMPNPLMVTPKTLPTLTEKRIVTLGRLSHEKGIDMLLEAWAQVAPAHPDWSLEIYGAGPNEQALRDQARELGLDDTALFRGKTNDIDSVLASSSVYVLPSRQEGFPIALMEALAYGLPAVSFDCAPGIRELIEDDVSGGLVITAGNVPGFAAALTRLIEDRDLRVRLGAAGRETVQRYTPDSIMDRWEALFTLLDR</sequence>
<keyword evidence="1" id="KW-0808">Transferase</keyword>
<dbReference type="EMBL" id="BOMG01000048">
    <property type="protein sequence ID" value="GID55250.1"/>
    <property type="molecule type" value="Genomic_DNA"/>
</dbReference>
<organism evidence="3 4">
    <name type="scientific">Actinoplanes couchii</name>
    <dbReference type="NCBI Taxonomy" id="403638"/>
    <lineage>
        <taxon>Bacteria</taxon>
        <taxon>Bacillati</taxon>
        <taxon>Actinomycetota</taxon>
        <taxon>Actinomycetes</taxon>
        <taxon>Micromonosporales</taxon>
        <taxon>Micromonosporaceae</taxon>
        <taxon>Actinoplanes</taxon>
    </lineage>
</organism>
<evidence type="ECO:0000313" key="3">
    <source>
        <dbReference type="EMBL" id="GID55250.1"/>
    </source>
</evidence>
<evidence type="ECO:0000313" key="4">
    <source>
        <dbReference type="Proteomes" id="UP000612282"/>
    </source>
</evidence>
<dbReference type="RefSeq" id="WP_203796563.1">
    <property type="nucleotide sequence ID" value="NZ_BAAAQE010000026.1"/>
</dbReference>
<dbReference type="Gene3D" id="3.40.50.2000">
    <property type="entry name" value="Glycogen Phosphorylase B"/>
    <property type="match status" value="2"/>
</dbReference>
<name>A0ABQ3X9T4_9ACTN</name>